<dbReference type="EMBL" id="JANKHO010001189">
    <property type="protein sequence ID" value="KAJ3503084.1"/>
    <property type="molecule type" value="Genomic_DNA"/>
</dbReference>
<dbReference type="AlphaFoldDB" id="A0A9W8K1J1"/>
<name>A0A9W8K1J1_9AGAR</name>
<keyword evidence="3" id="KW-1185">Reference proteome</keyword>
<organism evidence="2 3">
    <name type="scientific">Agrocybe chaxingu</name>
    <dbReference type="NCBI Taxonomy" id="84603"/>
    <lineage>
        <taxon>Eukaryota</taxon>
        <taxon>Fungi</taxon>
        <taxon>Dikarya</taxon>
        <taxon>Basidiomycota</taxon>
        <taxon>Agaricomycotina</taxon>
        <taxon>Agaricomycetes</taxon>
        <taxon>Agaricomycetidae</taxon>
        <taxon>Agaricales</taxon>
        <taxon>Agaricineae</taxon>
        <taxon>Strophariaceae</taxon>
        <taxon>Agrocybe</taxon>
    </lineage>
</organism>
<sequence>MATNTNAAADPAAHEQLLKKHEEELRALEEKLRAQHSTDLKAAMDSAKEEPLQSRPQPTPAPAPANQQAAIEAAVAEEIASAVECGRMAMEKSAKTKLKDSQLVLQGATAGQGSGASDQGHL</sequence>
<evidence type="ECO:0000256" key="1">
    <source>
        <dbReference type="SAM" id="MobiDB-lite"/>
    </source>
</evidence>
<gene>
    <name evidence="2" type="ORF">NLJ89_g8596</name>
</gene>
<reference evidence="2" key="1">
    <citation type="submission" date="2022-07" db="EMBL/GenBank/DDBJ databases">
        <title>Genome Sequence of Agrocybe chaxingu.</title>
        <authorList>
            <person name="Buettner E."/>
        </authorList>
    </citation>
    <scope>NUCLEOTIDE SEQUENCE</scope>
    <source>
        <strain evidence="2">MP-N11</strain>
    </source>
</reference>
<comment type="caution">
    <text evidence="2">The sequence shown here is derived from an EMBL/GenBank/DDBJ whole genome shotgun (WGS) entry which is preliminary data.</text>
</comment>
<evidence type="ECO:0000313" key="2">
    <source>
        <dbReference type="EMBL" id="KAJ3503084.1"/>
    </source>
</evidence>
<accession>A0A9W8K1J1</accession>
<feature type="region of interest" description="Disordered" evidence="1">
    <location>
        <begin position="32"/>
        <end position="70"/>
    </location>
</feature>
<protein>
    <submittedName>
        <fullName evidence="2">Uncharacterized protein</fullName>
    </submittedName>
</protein>
<proteinExistence type="predicted"/>
<dbReference type="Proteomes" id="UP001148786">
    <property type="component" value="Unassembled WGS sequence"/>
</dbReference>
<evidence type="ECO:0000313" key="3">
    <source>
        <dbReference type="Proteomes" id="UP001148786"/>
    </source>
</evidence>